<dbReference type="AlphaFoldDB" id="A0AAJ1X280"/>
<accession>A0AAJ1X280</accession>
<feature type="transmembrane region" description="Helical" evidence="1">
    <location>
        <begin position="34"/>
        <end position="56"/>
    </location>
</feature>
<name>A0AAJ1X280_9ACTN</name>
<keyword evidence="1" id="KW-1133">Transmembrane helix</keyword>
<dbReference type="EMBL" id="JAUTAN010000001">
    <property type="protein sequence ID" value="MDQ1106328.1"/>
    <property type="molecule type" value="Genomic_DNA"/>
</dbReference>
<dbReference type="RefSeq" id="WP_307203433.1">
    <property type="nucleotide sequence ID" value="NZ_JAUTAN010000001.1"/>
</dbReference>
<protein>
    <submittedName>
        <fullName evidence="2">Uncharacterized protein</fullName>
    </submittedName>
</protein>
<evidence type="ECO:0000313" key="2">
    <source>
        <dbReference type="EMBL" id="MDQ1106328.1"/>
    </source>
</evidence>
<evidence type="ECO:0000256" key="1">
    <source>
        <dbReference type="SAM" id="Phobius"/>
    </source>
</evidence>
<sequence length="87" mass="8406">MSWFGPSSLAGVLVGAYGMVVMVAALGQSVAGPGAVFVGFAIAAAAVLVVACVSPTGWIRHVATGAACGIAGVALLSASVGSWIILF</sequence>
<feature type="transmembrane region" description="Helical" evidence="1">
    <location>
        <begin position="6"/>
        <end position="27"/>
    </location>
</feature>
<comment type="caution">
    <text evidence="2">The sequence shown here is derived from an EMBL/GenBank/DDBJ whole genome shotgun (WGS) entry which is preliminary data.</text>
</comment>
<evidence type="ECO:0000313" key="3">
    <source>
        <dbReference type="Proteomes" id="UP001239215"/>
    </source>
</evidence>
<keyword evidence="1" id="KW-0812">Transmembrane</keyword>
<organism evidence="2 3">
    <name type="scientific">Nocardioides zeae</name>
    <dbReference type="NCBI Taxonomy" id="1457234"/>
    <lineage>
        <taxon>Bacteria</taxon>
        <taxon>Bacillati</taxon>
        <taxon>Actinomycetota</taxon>
        <taxon>Actinomycetes</taxon>
        <taxon>Propionibacteriales</taxon>
        <taxon>Nocardioidaceae</taxon>
        <taxon>Nocardioides</taxon>
    </lineage>
</organism>
<keyword evidence="1" id="KW-0472">Membrane</keyword>
<reference evidence="2" key="1">
    <citation type="submission" date="2023-07" db="EMBL/GenBank/DDBJ databases">
        <title>Functional and genomic diversity of the sorghum phyllosphere microbiome.</title>
        <authorList>
            <person name="Shade A."/>
        </authorList>
    </citation>
    <scope>NUCLEOTIDE SEQUENCE</scope>
    <source>
        <strain evidence="2">SORGH_AS_1067</strain>
    </source>
</reference>
<feature type="transmembrane region" description="Helical" evidence="1">
    <location>
        <begin position="62"/>
        <end position="86"/>
    </location>
</feature>
<proteinExistence type="predicted"/>
<dbReference type="Proteomes" id="UP001239215">
    <property type="component" value="Unassembled WGS sequence"/>
</dbReference>
<gene>
    <name evidence="2" type="ORF">QE405_003612</name>
</gene>